<reference evidence="6 7" key="1">
    <citation type="journal article" date="2024" name="Plant J.">
        <title>Genome sequences and population genomics reveal climatic adaptation and genomic divergence between two closely related sweetgum species.</title>
        <authorList>
            <person name="Xu W.Q."/>
            <person name="Ren C.Q."/>
            <person name="Zhang X.Y."/>
            <person name="Comes H.P."/>
            <person name="Liu X.H."/>
            <person name="Li Y.G."/>
            <person name="Kettle C.J."/>
            <person name="Jalonen R."/>
            <person name="Gaisberger H."/>
            <person name="Ma Y.Z."/>
            <person name="Qiu Y.X."/>
        </authorList>
    </citation>
    <scope>NUCLEOTIDE SEQUENCE [LARGE SCALE GENOMIC DNA]</scope>
    <source>
        <strain evidence="6">Hangzhou</strain>
    </source>
</reference>
<dbReference type="PANTHER" id="PTHR47926:SF363">
    <property type="entry name" value="PENTATRICOPEPTIDE REPEAT-CONTAINING PROTEIN"/>
    <property type="match status" value="1"/>
</dbReference>
<feature type="repeat" description="PPR" evidence="5">
    <location>
        <begin position="417"/>
        <end position="451"/>
    </location>
</feature>
<dbReference type="FunFam" id="1.25.40.10:FF:000309">
    <property type="entry name" value="Pentatricopeptide repeat-containing protein, chloroplastic"/>
    <property type="match status" value="1"/>
</dbReference>
<feature type="repeat" description="PPR" evidence="5">
    <location>
        <begin position="185"/>
        <end position="219"/>
    </location>
</feature>
<evidence type="ECO:0000256" key="4">
    <source>
        <dbReference type="ARBA" id="ARBA00061659"/>
    </source>
</evidence>
<protein>
    <recommendedName>
        <fullName evidence="8">Pentatricopeptide repeat-containing protein</fullName>
    </recommendedName>
</protein>
<dbReference type="FunFam" id="1.25.40.10:FF:000436">
    <property type="entry name" value="Pentatricopeptide repeat-containing protein At5g39350 family"/>
    <property type="match status" value="1"/>
</dbReference>
<dbReference type="Pfam" id="PF20431">
    <property type="entry name" value="E_motif"/>
    <property type="match status" value="1"/>
</dbReference>
<keyword evidence="7" id="KW-1185">Reference proteome</keyword>
<dbReference type="InterPro" id="IPR046848">
    <property type="entry name" value="E_motif"/>
</dbReference>
<name>A0AAP0RGA3_LIQFO</name>
<dbReference type="InterPro" id="IPR011990">
    <property type="entry name" value="TPR-like_helical_dom_sf"/>
</dbReference>
<evidence type="ECO:0000313" key="6">
    <source>
        <dbReference type="EMBL" id="KAK9277302.1"/>
    </source>
</evidence>
<evidence type="ECO:0000256" key="1">
    <source>
        <dbReference type="ARBA" id="ARBA00006643"/>
    </source>
</evidence>
<evidence type="ECO:0008006" key="8">
    <source>
        <dbReference type="Google" id="ProtNLM"/>
    </source>
</evidence>
<accession>A0AAP0RGA3</accession>
<dbReference type="AlphaFoldDB" id="A0AAP0RGA3"/>
<dbReference type="Pfam" id="PF13041">
    <property type="entry name" value="PPR_2"/>
    <property type="match status" value="3"/>
</dbReference>
<dbReference type="Gene3D" id="1.25.40.10">
    <property type="entry name" value="Tetratricopeptide repeat domain"/>
    <property type="match status" value="4"/>
</dbReference>
<feature type="repeat" description="PPR" evidence="5">
    <location>
        <begin position="519"/>
        <end position="553"/>
    </location>
</feature>
<comment type="similarity">
    <text evidence="4">Belongs to the PPR family. PCMP-E subfamily.</text>
</comment>
<dbReference type="Proteomes" id="UP001415857">
    <property type="component" value="Unassembled WGS sequence"/>
</dbReference>
<dbReference type="FunFam" id="1.25.40.10:FF:001180">
    <property type="entry name" value="Pentatricopeptide repeat-containing protein At2g03380, mitochondrial"/>
    <property type="match status" value="1"/>
</dbReference>
<comment type="similarity">
    <text evidence="1">Belongs to the PPR family. PCMP-H subfamily.</text>
</comment>
<keyword evidence="3" id="KW-0809">Transit peptide</keyword>
<dbReference type="FunFam" id="1.25.40.10:FF:000488">
    <property type="entry name" value="Pentatricopeptide repeat-containing protein, mitochondrial"/>
    <property type="match status" value="1"/>
</dbReference>
<organism evidence="6 7">
    <name type="scientific">Liquidambar formosana</name>
    <name type="common">Formosan gum</name>
    <dbReference type="NCBI Taxonomy" id="63359"/>
    <lineage>
        <taxon>Eukaryota</taxon>
        <taxon>Viridiplantae</taxon>
        <taxon>Streptophyta</taxon>
        <taxon>Embryophyta</taxon>
        <taxon>Tracheophyta</taxon>
        <taxon>Spermatophyta</taxon>
        <taxon>Magnoliopsida</taxon>
        <taxon>eudicotyledons</taxon>
        <taxon>Gunneridae</taxon>
        <taxon>Pentapetalae</taxon>
        <taxon>Saxifragales</taxon>
        <taxon>Altingiaceae</taxon>
        <taxon>Liquidambar</taxon>
    </lineage>
</organism>
<feature type="repeat" description="PPR" evidence="5">
    <location>
        <begin position="317"/>
        <end position="351"/>
    </location>
</feature>
<comment type="caution">
    <text evidence="6">The sequence shown here is derived from an EMBL/GenBank/DDBJ whole genome shotgun (WGS) entry which is preliminary data.</text>
</comment>
<keyword evidence="2" id="KW-0677">Repeat</keyword>
<dbReference type="InterPro" id="IPR046960">
    <property type="entry name" value="PPR_At4g14850-like_plant"/>
</dbReference>
<proteinExistence type="inferred from homology"/>
<dbReference type="GO" id="GO:0009451">
    <property type="term" value="P:RNA modification"/>
    <property type="evidence" value="ECO:0007669"/>
    <property type="project" value="InterPro"/>
</dbReference>
<dbReference type="PROSITE" id="PS51375">
    <property type="entry name" value="PPR"/>
    <property type="match status" value="4"/>
</dbReference>
<dbReference type="PANTHER" id="PTHR47926">
    <property type="entry name" value="PENTATRICOPEPTIDE REPEAT-CONTAINING PROTEIN"/>
    <property type="match status" value="1"/>
</dbReference>
<dbReference type="NCBIfam" id="TIGR00756">
    <property type="entry name" value="PPR"/>
    <property type="match status" value="5"/>
</dbReference>
<sequence>MSNDYKMIRLLPFLHRHLPRTKYPHLQWRTLTVTTHQQSLEIDQTLASIHSLSSNPCFSLLGLCKNVASLKKIHSLLIVHGLSGDLPCETKLVSLYGSFGYVDCARLVFDRIQNPDLYSWKVMIRWYFLNDSYLEIIPFYTRMTKCLREHDDVVFSIVLKACSELRDFNEGRKVHCHIVKVGSPDSFVLTGLVDMYAKCGEIDSSREVFDELLDRNVVSWTSMIVGYVQNGCSEEGLILFNRMREGLVEGNQFTLGSLVTACTKLGALHQGKWIHGYVIKNGIELNSFLVTALLDMYVKCGYVGDARSIFDEFSTNDLVSWTAMIVGYTQRSYPNEALKLFTDKKWVGLLPNSVTAASVLSACAQSGNSNLGRSVHSLVIKHGLEDASVRNALVDMYAKCHMIGYARYIFDTDSDKDVIAWNSIISGYSQNGSAYEALELFHQMRSDSYSPDAVTLVSVLSASASLGSLRVGSSLHAYSMKEGLLSSNVYVGTALLNFYAKCGDAKSARIVFDGMREKNTITWSAMIGGYGMQGDGGRSLELFGDMLKEQLEPNEVIFTTILSACGHTGMVGEGWRYFISMCRDYNFVPSMKHYACMVDLLARAGRLEEALDFIEKMPVQPDVSMFGAFLHGCRLHSRFDLGEAAVKRMLELHPDEACYYVLMSNLYASDGRWCQANQVRELMKQRGLSKSPGCSLVDMDIDNDFSPPRVACVA</sequence>
<dbReference type="GO" id="GO:0003723">
    <property type="term" value="F:RNA binding"/>
    <property type="evidence" value="ECO:0007669"/>
    <property type="project" value="InterPro"/>
</dbReference>
<gene>
    <name evidence="6" type="ORF">L1049_006842</name>
</gene>
<evidence type="ECO:0000256" key="5">
    <source>
        <dbReference type="PROSITE-ProRule" id="PRU00708"/>
    </source>
</evidence>
<dbReference type="EMBL" id="JBBPBK010000010">
    <property type="protein sequence ID" value="KAK9277302.1"/>
    <property type="molecule type" value="Genomic_DNA"/>
</dbReference>
<dbReference type="InterPro" id="IPR002885">
    <property type="entry name" value="PPR_rpt"/>
</dbReference>
<evidence type="ECO:0000313" key="7">
    <source>
        <dbReference type="Proteomes" id="UP001415857"/>
    </source>
</evidence>
<dbReference type="FunFam" id="1.25.40.10:FF:000212">
    <property type="entry name" value="Pentatricopeptide repeat-containing protein At2g03380, mitochondrial"/>
    <property type="match status" value="1"/>
</dbReference>
<dbReference type="Pfam" id="PF01535">
    <property type="entry name" value="PPR"/>
    <property type="match status" value="3"/>
</dbReference>
<evidence type="ECO:0000256" key="2">
    <source>
        <dbReference type="ARBA" id="ARBA00022737"/>
    </source>
</evidence>
<evidence type="ECO:0000256" key="3">
    <source>
        <dbReference type="ARBA" id="ARBA00022946"/>
    </source>
</evidence>